<accession>A0A0D9QHX9</accession>
<keyword evidence="3" id="KW-1185">Reference proteome</keyword>
<dbReference type="GeneID" id="24268986"/>
<dbReference type="VEuPathDB" id="PlasmoDB:AK88_03672"/>
<feature type="compositionally biased region" description="Basic and acidic residues" evidence="1">
    <location>
        <begin position="85"/>
        <end position="107"/>
    </location>
</feature>
<sequence>MKQNKETNKGVDVGTTNSEANAQVAAHGINEMDSYVDLASVTVKYSVYTSCLLLLSSLQLHFMCEEKGPSSLVKKKKAGHSNEVYAEKEKDTYHDQQQRERERERLGGRATTNSHFVRDYEMFHAEQKRPQLNDPAACPIPLYKKR</sequence>
<organism evidence="2 3">
    <name type="scientific">Plasmodium fragile</name>
    <dbReference type="NCBI Taxonomy" id="5857"/>
    <lineage>
        <taxon>Eukaryota</taxon>
        <taxon>Sar</taxon>
        <taxon>Alveolata</taxon>
        <taxon>Apicomplexa</taxon>
        <taxon>Aconoidasida</taxon>
        <taxon>Haemosporida</taxon>
        <taxon>Plasmodiidae</taxon>
        <taxon>Plasmodium</taxon>
        <taxon>Plasmodium (Plasmodium)</taxon>
    </lineage>
</organism>
<dbReference type="OrthoDB" id="387473at2759"/>
<feature type="region of interest" description="Disordered" evidence="1">
    <location>
        <begin position="71"/>
        <end position="111"/>
    </location>
</feature>
<name>A0A0D9QHX9_PLAFR</name>
<protein>
    <submittedName>
        <fullName evidence="2">Uncharacterized protein</fullName>
    </submittedName>
</protein>
<reference evidence="2 3" key="1">
    <citation type="submission" date="2014-03" db="EMBL/GenBank/DDBJ databases">
        <title>The Genome Sequence of Plasmodium fragile nilgiri.</title>
        <authorList>
            <consortium name="The Broad Institute Genomics Platform"/>
            <consortium name="The Broad Institute Genome Sequencing Center for Infectious Disease"/>
            <person name="Neafsey D."/>
            <person name="Duraisingh M."/>
            <person name="Young S.K."/>
            <person name="Zeng Q."/>
            <person name="Gargeya S."/>
            <person name="Abouelleil A."/>
            <person name="Alvarado L."/>
            <person name="Chapman S.B."/>
            <person name="Gainer-Dewar J."/>
            <person name="Goldberg J."/>
            <person name="Griggs A."/>
            <person name="Gujja S."/>
            <person name="Hansen M."/>
            <person name="Howarth C."/>
            <person name="Imamovic A."/>
            <person name="Larimer J."/>
            <person name="Pearson M."/>
            <person name="Poon T.W."/>
            <person name="Priest M."/>
            <person name="Roberts A."/>
            <person name="Saif S."/>
            <person name="Shea T."/>
            <person name="Sykes S."/>
            <person name="Wortman J."/>
            <person name="Nusbaum C."/>
            <person name="Birren B."/>
        </authorList>
    </citation>
    <scope>NUCLEOTIDE SEQUENCE [LARGE SCALE GENOMIC DNA]</scope>
    <source>
        <strain evidence="3">nilgiri</strain>
    </source>
</reference>
<dbReference type="OMA" id="CPIPLYK"/>
<evidence type="ECO:0000313" key="3">
    <source>
        <dbReference type="Proteomes" id="UP000054561"/>
    </source>
</evidence>
<dbReference type="RefSeq" id="XP_012336705.1">
    <property type="nucleotide sequence ID" value="XM_012481282.1"/>
</dbReference>
<dbReference type="AlphaFoldDB" id="A0A0D9QHX9"/>
<dbReference type="Proteomes" id="UP000054561">
    <property type="component" value="Unassembled WGS sequence"/>
</dbReference>
<evidence type="ECO:0000256" key="1">
    <source>
        <dbReference type="SAM" id="MobiDB-lite"/>
    </source>
</evidence>
<proteinExistence type="predicted"/>
<dbReference type="EMBL" id="KQ001688">
    <property type="protein sequence ID" value="KJP86665.1"/>
    <property type="molecule type" value="Genomic_DNA"/>
</dbReference>
<evidence type="ECO:0000313" key="2">
    <source>
        <dbReference type="EMBL" id="KJP86665.1"/>
    </source>
</evidence>
<gene>
    <name evidence="2" type="ORF">AK88_03672</name>
</gene>